<dbReference type="Proteomes" id="UP001230649">
    <property type="component" value="Unassembled WGS sequence"/>
</dbReference>
<evidence type="ECO:0000313" key="1">
    <source>
        <dbReference type="EMBL" id="KAJ9104730.1"/>
    </source>
</evidence>
<dbReference type="EMBL" id="JASBWS010000052">
    <property type="protein sequence ID" value="KAJ9104730.1"/>
    <property type="molecule type" value="Genomic_DNA"/>
</dbReference>
<organism evidence="1 2">
    <name type="scientific">Naganishia adeliensis</name>
    <dbReference type="NCBI Taxonomy" id="92952"/>
    <lineage>
        <taxon>Eukaryota</taxon>
        <taxon>Fungi</taxon>
        <taxon>Dikarya</taxon>
        <taxon>Basidiomycota</taxon>
        <taxon>Agaricomycotina</taxon>
        <taxon>Tremellomycetes</taxon>
        <taxon>Filobasidiales</taxon>
        <taxon>Filobasidiaceae</taxon>
        <taxon>Naganishia</taxon>
    </lineage>
</organism>
<reference evidence="1" key="1">
    <citation type="submission" date="2023-04" db="EMBL/GenBank/DDBJ databases">
        <title>Draft Genome sequencing of Naganishia species isolated from polar environments using Oxford Nanopore Technology.</title>
        <authorList>
            <person name="Leo P."/>
            <person name="Venkateswaran K."/>
        </authorList>
    </citation>
    <scope>NUCLEOTIDE SEQUENCE</scope>
    <source>
        <strain evidence="1">MNA-CCFEE 5262</strain>
    </source>
</reference>
<proteinExistence type="predicted"/>
<name>A0ACC2W0T2_9TREE</name>
<gene>
    <name evidence="1" type="ORF">QFC20_004503</name>
</gene>
<comment type="caution">
    <text evidence="1">The sequence shown here is derived from an EMBL/GenBank/DDBJ whole genome shotgun (WGS) entry which is preliminary data.</text>
</comment>
<keyword evidence="2" id="KW-1185">Reference proteome</keyword>
<sequence length="393" mass="43160">MRWTKLPRTTIRARAAERTYSCSSSANTGKSTPTTTTAATTTAPVSKLRMAMTARKLLGAEGSGRLAMRRESLSSRRPTKPARSTTAAEGFTSPTAAYIANPHSFRPVHLYAPQYALHASFTPAHMPLPVHLGIQTYYKADSRMEGGEMFGERDEGAQRKAIGNLQKVAGNKEGGFRKRMTNLREHLATVANFSTHPQLASLLTTPLPPPTTTHEHEPTAVFDGFTLGEFHNSAFGPTTDSNTSRTFDEMVHSRLGGQSVAGEGTPMQEADRAWEAVLGKMDAAVEPVKTQKPTEPTLSISDAVSEVESLLASLGLAKRTAKSFIRRSSTRRVGRIEQMALRPMRVTSIGADVSLDQVAWMDSVKRKRQKKISKHKYKKRRKATRAERKKLGK</sequence>
<accession>A0ACC2W0T2</accession>
<evidence type="ECO:0000313" key="2">
    <source>
        <dbReference type="Proteomes" id="UP001230649"/>
    </source>
</evidence>
<protein>
    <submittedName>
        <fullName evidence="1">Uncharacterized protein</fullName>
    </submittedName>
</protein>